<organism evidence="2 3">
    <name type="scientific">Methylobacterium planeticum</name>
    <dbReference type="NCBI Taxonomy" id="2615211"/>
    <lineage>
        <taxon>Bacteria</taxon>
        <taxon>Pseudomonadati</taxon>
        <taxon>Pseudomonadota</taxon>
        <taxon>Alphaproteobacteria</taxon>
        <taxon>Hyphomicrobiales</taxon>
        <taxon>Methylobacteriaceae</taxon>
        <taxon>Methylobacterium</taxon>
    </lineage>
</organism>
<sequence>MDWLTFLKDVIATQPFLQVFVGGCTTMLIGWMVTRARGDREQLPPPAPNTIADVPMPFLQGPREVVDLMRELRDLARRKAEDIGRIAECVRILWEESKRQTELLSAIEREQAVENRSHEREAR</sequence>
<feature type="transmembrane region" description="Helical" evidence="1">
    <location>
        <begin position="15"/>
        <end position="33"/>
    </location>
</feature>
<comment type="caution">
    <text evidence="2">The sequence shown here is derived from an EMBL/GenBank/DDBJ whole genome shotgun (WGS) entry which is preliminary data.</text>
</comment>
<evidence type="ECO:0000313" key="3">
    <source>
        <dbReference type="Proteomes" id="UP000441523"/>
    </source>
</evidence>
<keyword evidence="1" id="KW-0812">Transmembrane</keyword>
<proteinExistence type="predicted"/>
<dbReference type="AlphaFoldDB" id="A0A6N6MYQ8"/>
<evidence type="ECO:0000256" key="1">
    <source>
        <dbReference type="SAM" id="Phobius"/>
    </source>
</evidence>
<reference evidence="2 3" key="1">
    <citation type="submission" date="2019-09" db="EMBL/GenBank/DDBJ databases">
        <title>YIM 132548 draft genome.</title>
        <authorList>
            <person name="Jiang L."/>
        </authorList>
    </citation>
    <scope>NUCLEOTIDE SEQUENCE [LARGE SCALE GENOMIC DNA]</scope>
    <source>
        <strain evidence="2 3">YIM 132548</strain>
    </source>
</reference>
<name>A0A6N6MYQ8_9HYPH</name>
<dbReference type="Proteomes" id="UP000441523">
    <property type="component" value="Unassembled WGS sequence"/>
</dbReference>
<gene>
    <name evidence="2" type="ORF">F6X51_01905</name>
</gene>
<dbReference type="EMBL" id="VZZJ01000002">
    <property type="protein sequence ID" value="KAB1075467.1"/>
    <property type="molecule type" value="Genomic_DNA"/>
</dbReference>
<dbReference type="RefSeq" id="WP_150961476.1">
    <property type="nucleotide sequence ID" value="NZ_VZZJ01000002.1"/>
</dbReference>
<keyword evidence="1" id="KW-0472">Membrane</keyword>
<keyword evidence="3" id="KW-1185">Reference proteome</keyword>
<protein>
    <submittedName>
        <fullName evidence="2">Uncharacterized protein</fullName>
    </submittedName>
</protein>
<keyword evidence="1" id="KW-1133">Transmembrane helix</keyword>
<evidence type="ECO:0000313" key="2">
    <source>
        <dbReference type="EMBL" id="KAB1075467.1"/>
    </source>
</evidence>
<accession>A0A6N6MYQ8</accession>